<dbReference type="Proteomes" id="UP000532147">
    <property type="component" value="Unassembled WGS sequence"/>
</dbReference>
<evidence type="ECO:0000313" key="7">
    <source>
        <dbReference type="Proteomes" id="UP000532147"/>
    </source>
</evidence>
<dbReference type="GO" id="GO:0004519">
    <property type="term" value="F:endonuclease activity"/>
    <property type="evidence" value="ECO:0007669"/>
    <property type="project" value="UniProtKB-KW"/>
</dbReference>
<gene>
    <name evidence="5" type="ORF">HLH11_08555</name>
    <name evidence="6" type="ORF">HLH13_15675</name>
</gene>
<dbReference type="Proteomes" id="UP000546536">
    <property type="component" value="Unassembled WGS sequence"/>
</dbReference>
<keyword evidence="2" id="KW-0680">Restriction system</keyword>
<keyword evidence="3" id="KW-0238">DNA-binding</keyword>
<dbReference type="AlphaFoldDB" id="A0A8E4FDT2"/>
<dbReference type="PANTHER" id="PTHR30408">
    <property type="entry name" value="TYPE-1 RESTRICTION ENZYME ECOKI SPECIFICITY PROTEIN"/>
    <property type="match status" value="1"/>
</dbReference>
<name>A0A8E4FDT2_9GAMM</name>
<keyword evidence="5" id="KW-0540">Nuclease</keyword>
<dbReference type="GO" id="GO:0003677">
    <property type="term" value="F:DNA binding"/>
    <property type="evidence" value="ECO:0007669"/>
    <property type="project" value="UniProtKB-KW"/>
</dbReference>
<evidence type="ECO:0000313" key="8">
    <source>
        <dbReference type="Proteomes" id="UP000546536"/>
    </source>
</evidence>
<accession>A0A8E4FDT2</accession>
<keyword evidence="8" id="KW-1185">Reference proteome</keyword>
<dbReference type="SUPFAM" id="SSF116734">
    <property type="entry name" value="DNA methylase specificity domain"/>
    <property type="match status" value="2"/>
</dbReference>
<keyword evidence="5" id="KW-0255">Endonuclease</keyword>
<feature type="domain" description="Type I restriction modification DNA specificity" evidence="4">
    <location>
        <begin position="102"/>
        <end position="195"/>
    </location>
</feature>
<evidence type="ECO:0000256" key="1">
    <source>
        <dbReference type="ARBA" id="ARBA00010923"/>
    </source>
</evidence>
<comment type="caution">
    <text evidence="5">The sequence shown here is derived from an EMBL/GenBank/DDBJ whole genome shotgun (WGS) entry which is preliminary data.</text>
</comment>
<dbReference type="EMBL" id="JABERH010000020">
    <property type="protein sequence ID" value="NNH38699.1"/>
    <property type="molecule type" value="Genomic_DNA"/>
</dbReference>
<dbReference type="EMBL" id="JABERG010000033">
    <property type="protein sequence ID" value="NNH89111.1"/>
    <property type="molecule type" value="Genomic_DNA"/>
</dbReference>
<comment type="similarity">
    <text evidence="1">Belongs to the type-I restriction system S methylase family.</text>
</comment>
<reference evidence="7 8" key="1">
    <citation type="submission" date="2020-04" db="EMBL/GenBank/DDBJ databases">
        <title>Acinetobacter Taxon 24.</title>
        <authorList>
            <person name="Nemec A."/>
            <person name="Radolfova-Krizova L."/>
            <person name="Higgins P.G."/>
            <person name="Spanelova P."/>
        </authorList>
    </citation>
    <scope>NUCLEOTIDE SEQUENCE [LARGE SCALE GENOMIC DNA]</scope>
    <source>
        <strain evidence="6 8">ANC 4279</strain>
        <strain evidence="5 7">ANC 4280</strain>
    </source>
</reference>
<dbReference type="Gene3D" id="1.10.287.1120">
    <property type="entry name" value="Bipartite methylase S protein"/>
    <property type="match status" value="1"/>
</dbReference>
<dbReference type="GO" id="GO:0009307">
    <property type="term" value="P:DNA restriction-modification system"/>
    <property type="evidence" value="ECO:0007669"/>
    <property type="project" value="UniProtKB-KW"/>
</dbReference>
<dbReference type="PANTHER" id="PTHR30408:SF12">
    <property type="entry name" value="TYPE I RESTRICTION ENZYME MJAVIII SPECIFICITY SUBUNIT"/>
    <property type="match status" value="1"/>
</dbReference>
<feature type="domain" description="Type I restriction modification DNA specificity" evidence="4">
    <location>
        <begin position="318"/>
        <end position="394"/>
    </location>
</feature>
<evidence type="ECO:0000313" key="5">
    <source>
        <dbReference type="EMBL" id="NNH38699.1"/>
    </source>
</evidence>
<organism evidence="5 7">
    <name type="scientific">Acinetobacter terrae</name>
    <dbReference type="NCBI Taxonomy" id="2731247"/>
    <lineage>
        <taxon>Bacteria</taxon>
        <taxon>Pseudomonadati</taxon>
        <taxon>Pseudomonadota</taxon>
        <taxon>Gammaproteobacteria</taxon>
        <taxon>Moraxellales</taxon>
        <taxon>Moraxellaceae</taxon>
        <taxon>Acinetobacter</taxon>
        <taxon>Acinetobacter Taxon 24</taxon>
    </lineage>
</organism>
<protein>
    <submittedName>
        <fullName evidence="5">Restriction endonuclease subunit S</fullName>
    </submittedName>
</protein>
<sequence>MAVPKLRFKEFDGEWFNIKLKKMVKSLDAGVSVNAENTPPENDEFSVLKTSCVSLGCFDTNERKTVKETIEIDRLKEPLLDCSLVMNRSNTPALVGASAFIRIAPKNTFLSDKLWQFKVFDNTNIEWLAFYLSSEKTLVQLRDLATGTSNSMKNITKPDVLNIDLFASQKEEQTKIASFLSTVDEKISQLTQKYQLLSQYKQGMMQKLFSQQIRFKADDGSEFEKWEETSLHTFLCESLIKGSKGNKAKKLTVKLWGKGVIPKNEAFQGSENTQYYKSSAGQLIYGKLDFLNCAFGLIPEYLDGFESTIDAPAFDIDNKIVHPYFLINRFLQKDFYQKNGEEADGSRKAKRINQSVFLAMQIGLPSLEEQTKIANFLSAIDQKIEVMAQQIEQAKTWKKGLLQQMFV</sequence>
<dbReference type="InterPro" id="IPR000055">
    <property type="entry name" value="Restrct_endonuc_typeI_TRD"/>
</dbReference>
<dbReference type="InterPro" id="IPR052021">
    <property type="entry name" value="Type-I_RS_S_subunit"/>
</dbReference>
<keyword evidence="5" id="KW-0378">Hydrolase</keyword>
<dbReference type="Gene3D" id="3.90.220.20">
    <property type="entry name" value="DNA methylase specificity domains"/>
    <property type="match status" value="2"/>
</dbReference>
<dbReference type="Pfam" id="PF01420">
    <property type="entry name" value="Methylase_S"/>
    <property type="match status" value="2"/>
</dbReference>
<evidence type="ECO:0000256" key="3">
    <source>
        <dbReference type="ARBA" id="ARBA00023125"/>
    </source>
</evidence>
<proteinExistence type="inferred from homology"/>
<evidence type="ECO:0000256" key="2">
    <source>
        <dbReference type="ARBA" id="ARBA00022747"/>
    </source>
</evidence>
<evidence type="ECO:0000313" key="6">
    <source>
        <dbReference type="EMBL" id="NNH89111.1"/>
    </source>
</evidence>
<dbReference type="InterPro" id="IPR044946">
    <property type="entry name" value="Restrct_endonuc_typeI_TRD_sf"/>
</dbReference>
<evidence type="ECO:0000259" key="4">
    <source>
        <dbReference type="Pfam" id="PF01420"/>
    </source>
</evidence>